<organism evidence="1 2">
    <name type="scientific">Dorcoceras hygrometricum</name>
    <dbReference type="NCBI Taxonomy" id="472368"/>
    <lineage>
        <taxon>Eukaryota</taxon>
        <taxon>Viridiplantae</taxon>
        <taxon>Streptophyta</taxon>
        <taxon>Embryophyta</taxon>
        <taxon>Tracheophyta</taxon>
        <taxon>Spermatophyta</taxon>
        <taxon>Magnoliopsida</taxon>
        <taxon>eudicotyledons</taxon>
        <taxon>Gunneridae</taxon>
        <taxon>Pentapetalae</taxon>
        <taxon>asterids</taxon>
        <taxon>lamiids</taxon>
        <taxon>Lamiales</taxon>
        <taxon>Gesneriaceae</taxon>
        <taxon>Didymocarpoideae</taxon>
        <taxon>Trichosporeae</taxon>
        <taxon>Loxocarpinae</taxon>
        <taxon>Dorcoceras</taxon>
    </lineage>
</organism>
<gene>
    <name evidence="1" type="ORF">F511_30212</name>
</gene>
<proteinExistence type="predicted"/>
<reference evidence="1 2" key="1">
    <citation type="journal article" date="2015" name="Proc. Natl. Acad. Sci. U.S.A.">
        <title>The resurrection genome of Boea hygrometrica: A blueprint for survival of dehydration.</title>
        <authorList>
            <person name="Xiao L."/>
            <person name="Yang G."/>
            <person name="Zhang L."/>
            <person name="Yang X."/>
            <person name="Zhao S."/>
            <person name="Ji Z."/>
            <person name="Zhou Q."/>
            <person name="Hu M."/>
            <person name="Wang Y."/>
            <person name="Chen M."/>
            <person name="Xu Y."/>
            <person name="Jin H."/>
            <person name="Xiao X."/>
            <person name="Hu G."/>
            <person name="Bao F."/>
            <person name="Hu Y."/>
            <person name="Wan P."/>
            <person name="Li L."/>
            <person name="Deng X."/>
            <person name="Kuang T."/>
            <person name="Xiang C."/>
            <person name="Zhu J.K."/>
            <person name="Oliver M.J."/>
            <person name="He Y."/>
        </authorList>
    </citation>
    <scope>NUCLEOTIDE SEQUENCE [LARGE SCALE GENOMIC DNA]</scope>
    <source>
        <strain evidence="2">cv. XS01</strain>
    </source>
</reference>
<evidence type="ECO:0000313" key="1">
    <source>
        <dbReference type="EMBL" id="KZV15166.1"/>
    </source>
</evidence>
<keyword evidence="2" id="KW-1185">Reference proteome</keyword>
<dbReference type="Proteomes" id="UP000250235">
    <property type="component" value="Unassembled WGS sequence"/>
</dbReference>
<accession>A0A2Z7A103</accession>
<name>A0A2Z7A103_9LAMI</name>
<protein>
    <submittedName>
        <fullName evidence="1">Uncharacterized protein</fullName>
    </submittedName>
</protein>
<sequence length="166" mass="18682">MISLMFRITNKTVCHVELSFVNHKGRIHATYTDKGKSPNNKTQEHETMLLKSRGNVTTITSRLSPLFEPIFLPLIKQISFSTPQVDYLRASIPILFKLGALLAIVGIRNSHPTTDDTPALERSIVAFITYTNKCARAHVGIANHTFSIIFLTKPSYSYPWLLATHD</sequence>
<evidence type="ECO:0000313" key="2">
    <source>
        <dbReference type="Proteomes" id="UP000250235"/>
    </source>
</evidence>
<dbReference type="EMBL" id="KV020118">
    <property type="protein sequence ID" value="KZV15166.1"/>
    <property type="molecule type" value="Genomic_DNA"/>
</dbReference>
<dbReference type="OrthoDB" id="4206383at2759"/>
<dbReference type="AlphaFoldDB" id="A0A2Z7A103"/>